<reference evidence="1 2" key="1">
    <citation type="submission" date="2024-02" db="EMBL/GenBank/DDBJ databases">
        <authorList>
            <person name="Chen Y."/>
            <person name="Shah S."/>
            <person name="Dougan E. K."/>
            <person name="Thang M."/>
            <person name="Chan C."/>
        </authorList>
    </citation>
    <scope>NUCLEOTIDE SEQUENCE [LARGE SCALE GENOMIC DNA]</scope>
</reference>
<organism evidence="1 2">
    <name type="scientific">Durusdinium trenchii</name>
    <dbReference type="NCBI Taxonomy" id="1381693"/>
    <lineage>
        <taxon>Eukaryota</taxon>
        <taxon>Sar</taxon>
        <taxon>Alveolata</taxon>
        <taxon>Dinophyceae</taxon>
        <taxon>Suessiales</taxon>
        <taxon>Symbiodiniaceae</taxon>
        <taxon>Durusdinium</taxon>
    </lineage>
</organism>
<dbReference type="Proteomes" id="UP001642484">
    <property type="component" value="Unassembled WGS sequence"/>
</dbReference>
<evidence type="ECO:0000313" key="1">
    <source>
        <dbReference type="EMBL" id="CAK9039518.1"/>
    </source>
</evidence>
<keyword evidence="2" id="KW-1185">Reference proteome</keyword>
<name>A0ABP0LKP0_9DINO</name>
<proteinExistence type="predicted"/>
<comment type="caution">
    <text evidence="1">The sequence shown here is derived from an EMBL/GenBank/DDBJ whole genome shotgun (WGS) entry which is preliminary data.</text>
</comment>
<sequence length="233" mass="25709">MGGSSRVAKSWQEMGREAIVLDTAHNAANDLGTSEAHDTIIRMLQATDPDGKALVGLLGVELPCNTWSLCRGRGRGPPRLRDLRHIDGLPGLVPKNLEKVAQANAQIKNAVAWIRCSCAQGVPGYLENGRRSLIWHHPLVLELIQEGLCWVSVLDQCQYETEYRKRTLLLVWGVPENAFDFLRCRAPRGICSRTGLAHLHLEGVDQNGRFKTAAAQVYPVKMAQAIAMKFAGH</sequence>
<accession>A0ABP0LKP0</accession>
<protein>
    <submittedName>
        <fullName evidence="1">Uncharacterized protein</fullName>
    </submittedName>
</protein>
<evidence type="ECO:0000313" key="2">
    <source>
        <dbReference type="Proteomes" id="UP001642484"/>
    </source>
</evidence>
<dbReference type="EMBL" id="CAXAMN010012972">
    <property type="protein sequence ID" value="CAK9039518.1"/>
    <property type="molecule type" value="Genomic_DNA"/>
</dbReference>
<gene>
    <name evidence="1" type="ORF">CCMP2556_LOCUS21423</name>
</gene>